<organism evidence="2 3">
    <name type="scientific">Xylaria hypoxylon</name>
    <dbReference type="NCBI Taxonomy" id="37992"/>
    <lineage>
        <taxon>Eukaryota</taxon>
        <taxon>Fungi</taxon>
        <taxon>Dikarya</taxon>
        <taxon>Ascomycota</taxon>
        <taxon>Pezizomycotina</taxon>
        <taxon>Sordariomycetes</taxon>
        <taxon>Xylariomycetidae</taxon>
        <taxon>Xylariales</taxon>
        <taxon>Xylariaceae</taxon>
        <taxon>Xylaria</taxon>
    </lineage>
</organism>
<dbReference type="Proteomes" id="UP000297716">
    <property type="component" value="Unassembled WGS sequence"/>
</dbReference>
<feature type="compositionally biased region" description="Basic and acidic residues" evidence="1">
    <location>
        <begin position="1"/>
        <end position="10"/>
    </location>
</feature>
<gene>
    <name evidence="2" type="ORF">E0Z10_g10177</name>
</gene>
<accession>A0A4Z0YFB8</accession>
<evidence type="ECO:0000313" key="2">
    <source>
        <dbReference type="EMBL" id="TGJ78588.1"/>
    </source>
</evidence>
<dbReference type="AlphaFoldDB" id="A0A4Z0YFB8"/>
<name>A0A4Z0YFB8_9PEZI</name>
<evidence type="ECO:0000313" key="3">
    <source>
        <dbReference type="Proteomes" id="UP000297716"/>
    </source>
</evidence>
<feature type="region of interest" description="Disordered" evidence="1">
    <location>
        <begin position="1"/>
        <end position="23"/>
    </location>
</feature>
<sequence>MMPFCRERHLPASLTPLPPARSPAAPVSPFKALTLLPSVIEVNDDDDDDDDNDNDNDNDISAVLALRLPRPPYISVIRQLTPIGRKRGHRTYMLA</sequence>
<protein>
    <submittedName>
        <fullName evidence="2">Uncharacterized protein</fullName>
    </submittedName>
</protein>
<proteinExistence type="predicted"/>
<dbReference type="EMBL" id="SKBN01000372">
    <property type="protein sequence ID" value="TGJ78588.1"/>
    <property type="molecule type" value="Genomic_DNA"/>
</dbReference>
<reference evidence="2 3" key="1">
    <citation type="submission" date="2019-03" db="EMBL/GenBank/DDBJ databases">
        <title>Draft genome sequence of Xylaria hypoxylon DSM 108379, a ubiquitous saprotrophic-parasitic fungi on hardwood.</title>
        <authorList>
            <person name="Buettner E."/>
            <person name="Leonhardt S."/>
            <person name="Gebauer A.M."/>
            <person name="Liers C."/>
            <person name="Hofrichter M."/>
            <person name="Kellner H."/>
        </authorList>
    </citation>
    <scope>NUCLEOTIDE SEQUENCE [LARGE SCALE GENOMIC DNA]</scope>
    <source>
        <strain evidence="2 3">DSM 108379</strain>
    </source>
</reference>
<evidence type="ECO:0000256" key="1">
    <source>
        <dbReference type="SAM" id="MobiDB-lite"/>
    </source>
</evidence>
<comment type="caution">
    <text evidence="2">The sequence shown here is derived from an EMBL/GenBank/DDBJ whole genome shotgun (WGS) entry which is preliminary data.</text>
</comment>
<keyword evidence="3" id="KW-1185">Reference proteome</keyword>